<dbReference type="RefSeq" id="WP_126418621.1">
    <property type="nucleotide sequence ID" value="NZ_JANPQS010000014.1"/>
</dbReference>
<keyword evidence="1" id="KW-0732">Signal</keyword>
<name>A0ABY3G3Y4_9BACT</name>
<proteinExistence type="predicted"/>
<sequence>MKKIILFLLFHTFVFANFLPKCDDPKIITLLDQKLKDFYISHYDEMFNTAIKEKLNQSDFEPATFFEKNKIEVFNGIKNFNFGFQNFKFIIDSNIPNIRHCSVKASSPFLFSALAIDVNDVDMAEYIKIEGIYSITQLESEIYIEIVTGFAIDVFYDFLEDNKKFLKEISIKDFK</sequence>
<evidence type="ECO:0000313" key="2">
    <source>
        <dbReference type="EMBL" id="TWO25982.1"/>
    </source>
</evidence>
<gene>
    <name evidence="2" type="ORF">ZA01_04055</name>
</gene>
<evidence type="ECO:0000256" key="1">
    <source>
        <dbReference type="SAM" id="SignalP"/>
    </source>
</evidence>
<dbReference type="EMBL" id="VOAW01000014">
    <property type="protein sequence ID" value="TWO25982.1"/>
    <property type="molecule type" value="Genomic_DNA"/>
</dbReference>
<feature type="signal peptide" evidence="1">
    <location>
        <begin position="1"/>
        <end position="16"/>
    </location>
</feature>
<evidence type="ECO:0008006" key="4">
    <source>
        <dbReference type="Google" id="ProtNLM"/>
    </source>
</evidence>
<evidence type="ECO:0000313" key="3">
    <source>
        <dbReference type="Proteomes" id="UP000321614"/>
    </source>
</evidence>
<keyword evidence="3" id="KW-1185">Reference proteome</keyword>
<protein>
    <recommendedName>
        <fullName evidence="4">Periplasmic protein</fullName>
    </recommendedName>
</protein>
<feature type="chain" id="PRO_5046564413" description="Periplasmic protein" evidence="1">
    <location>
        <begin position="17"/>
        <end position="175"/>
    </location>
</feature>
<comment type="caution">
    <text evidence="2">The sequence shown here is derived from an EMBL/GenBank/DDBJ whole genome shotgun (WGS) entry which is preliminary data.</text>
</comment>
<organism evidence="2 3">
    <name type="scientific">Campylobacter insulaenigrae</name>
    <dbReference type="NCBI Taxonomy" id="260714"/>
    <lineage>
        <taxon>Bacteria</taxon>
        <taxon>Pseudomonadati</taxon>
        <taxon>Campylobacterota</taxon>
        <taxon>Epsilonproteobacteria</taxon>
        <taxon>Campylobacterales</taxon>
        <taxon>Campylobacteraceae</taxon>
        <taxon>Campylobacter</taxon>
    </lineage>
</organism>
<accession>A0ABY3G3Y4</accession>
<dbReference type="Proteomes" id="UP000321614">
    <property type="component" value="Unassembled WGS sequence"/>
</dbReference>
<reference evidence="2 3" key="1">
    <citation type="submission" date="2019-07" db="EMBL/GenBank/DDBJ databases">
        <title>Rapid identification of Enteric Bacteria from Whole Genome Sequences (WGS) using Average Nucleotide Identity (ANI).</title>
        <authorList>
            <person name="Lane C."/>
        </authorList>
    </citation>
    <scope>NUCLEOTIDE SEQUENCE [LARGE SCALE GENOMIC DNA]</scope>
    <source>
        <strain evidence="2 3">2011D-8905</strain>
    </source>
</reference>